<dbReference type="GO" id="GO:0034587">
    <property type="term" value="P:piRNA processing"/>
    <property type="evidence" value="ECO:0007669"/>
    <property type="project" value="TreeGrafter"/>
</dbReference>
<keyword evidence="1" id="KW-0694">RNA-binding</keyword>
<dbReference type="EMBL" id="CAXKWB010011503">
    <property type="protein sequence ID" value="CAL4101634.1"/>
    <property type="molecule type" value="Genomic_DNA"/>
</dbReference>
<evidence type="ECO:0000313" key="5">
    <source>
        <dbReference type="Proteomes" id="UP001497623"/>
    </source>
</evidence>
<dbReference type="InterPro" id="IPR035437">
    <property type="entry name" value="SNase_OB-fold_sf"/>
</dbReference>
<dbReference type="SMART" id="SM00333">
    <property type="entry name" value="TUDOR"/>
    <property type="match status" value="1"/>
</dbReference>
<dbReference type="PANTHER" id="PTHR22948">
    <property type="entry name" value="TUDOR DOMAIN CONTAINING PROTEIN"/>
    <property type="match status" value="1"/>
</dbReference>
<dbReference type="InterPro" id="IPR004087">
    <property type="entry name" value="KH_dom"/>
</dbReference>
<evidence type="ECO:0000313" key="4">
    <source>
        <dbReference type="EMBL" id="CAL4101634.1"/>
    </source>
</evidence>
<name>A0AAV2QZA3_MEGNR</name>
<dbReference type="InterPro" id="IPR004088">
    <property type="entry name" value="KH_dom_type_1"/>
</dbReference>
<dbReference type="Pfam" id="PF00567">
    <property type="entry name" value="TUDOR"/>
    <property type="match status" value="1"/>
</dbReference>
<dbReference type="GO" id="GO:0030719">
    <property type="term" value="P:P granule organization"/>
    <property type="evidence" value="ECO:0007669"/>
    <property type="project" value="TreeGrafter"/>
</dbReference>
<dbReference type="InterPro" id="IPR036612">
    <property type="entry name" value="KH_dom_type_1_sf"/>
</dbReference>
<keyword evidence="5" id="KW-1185">Reference proteome</keyword>
<dbReference type="AlphaFoldDB" id="A0AAV2QZA3"/>
<dbReference type="Proteomes" id="UP001497623">
    <property type="component" value="Unassembled WGS sequence"/>
</dbReference>
<dbReference type="PROSITE" id="PS50084">
    <property type="entry name" value="KH_TYPE_1"/>
    <property type="match status" value="2"/>
</dbReference>
<dbReference type="SUPFAM" id="SSF54791">
    <property type="entry name" value="Eukaryotic type KH-domain (KH-domain type I)"/>
    <property type="match status" value="2"/>
</dbReference>
<dbReference type="GO" id="GO:0005739">
    <property type="term" value="C:mitochondrion"/>
    <property type="evidence" value="ECO:0007669"/>
    <property type="project" value="UniProtKB-ARBA"/>
</dbReference>
<evidence type="ECO:0000259" key="3">
    <source>
        <dbReference type="PROSITE" id="PS50304"/>
    </source>
</evidence>
<dbReference type="SMART" id="SM00322">
    <property type="entry name" value="KH"/>
    <property type="match status" value="2"/>
</dbReference>
<dbReference type="GO" id="GO:0003723">
    <property type="term" value="F:RNA binding"/>
    <property type="evidence" value="ECO:0007669"/>
    <property type="project" value="UniProtKB-UniRule"/>
</dbReference>
<evidence type="ECO:0000256" key="2">
    <source>
        <dbReference type="SAM" id="Phobius"/>
    </source>
</evidence>
<dbReference type="SUPFAM" id="SSF63748">
    <property type="entry name" value="Tudor/PWWP/MBT"/>
    <property type="match status" value="1"/>
</dbReference>
<keyword evidence="2" id="KW-1133">Transmembrane helix</keyword>
<dbReference type="PANTHER" id="PTHR22948:SF29">
    <property type="entry name" value="FI02030P-RELATED"/>
    <property type="match status" value="1"/>
</dbReference>
<dbReference type="Gene3D" id="2.30.30.140">
    <property type="match status" value="1"/>
</dbReference>
<dbReference type="Gene3D" id="3.30.1370.10">
    <property type="entry name" value="K Homology domain, type 1"/>
    <property type="match status" value="2"/>
</dbReference>
<evidence type="ECO:0000256" key="1">
    <source>
        <dbReference type="PROSITE-ProRule" id="PRU00117"/>
    </source>
</evidence>
<feature type="transmembrane region" description="Helical" evidence="2">
    <location>
        <begin position="6"/>
        <end position="28"/>
    </location>
</feature>
<keyword evidence="2" id="KW-0812">Transmembrane</keyword>
<dbReference type="Gene3D" id="2.40.50.90">
    <property type="match status" value="1"/>
</dbReference>
<proteinExistence type="predicted"/>
<dbReference type="PROSITE" id="PS50304">
    <property type="entry name" value="TUDOR"/>
    <property type="match status" value="1"/>
</dbReference>
<comment type="caution">
    <text evidence="4">The sequence shown here is derived from an EMBL/GenBank/DDBJ whole genome shotgun (WGS) entry which is preliminary data.</text>
</comment>
<sequence>MFTKSVILPLSGALMISGLAGTIIYYLYKKDKDEQSELTTKSKEWSSLEVSVPISAVGIVIGRQGANIKLIQERTGTKINFKDEEVEGQRICIIRGLDVNALQAKRLVIKTIEDQPVVEVDQIFVPVQAVGRIIGRNGDVVRNMSRCSGCKILIDREERQDDNPIQQCPEDMKSILLKGTKEQIDSAKVLILAKLHEEEEMRQQIQASAANMAPRGRKYQDSTESLNNLAISPVPSLNQESLSIPASDRFIEAYVSAVDNATHFWLQVVGPRSIQLDKLVKDMTEYYELEDNKEMNEVNIEKMKNGDIIAARFPHDSSWYRGQVCQVVNNDGDSSRSKVTVYYVDFGDTETIEITNICELRTDFLKLNFQAIECKLAYVTEVTEVSEEATEAFEELTYTAQWKVMMVKIMGYFQAENNKTLPLIQIIDTNGATDVDVAEELVQRGFLEWLDGAPKSTTSSTPSNSI</sequence>
<gene>
    <name evidence="4" type="ORF">MNOR_LOCUS17059</name>
</gene>
<protein>
    <recommendedName>
        <fullName evidence="3">Tudor domain-containing protein</fullName>
    </recommendedName>
</protein>
<keyword evidence="2" id="KW-0472">Membrane</keyword>
<organism evidence="4 5">
    <name type="scientific">Meganyctiphanes norvegica</name>
    <name type="common">Northern krill</name>
    <name type="synonym">Thysanopoda norvegica</name>
    <dbReference type="NCBI Taxonomy" id="48144"/>
    <lineage>
        <taxon>Eukaryota</taxon>
        <taxon>Metazoa</taxon>
        <taxon>Ecdysozoa</taxon>
        <taxon>Arthropoda</taxon>
        <taxon>Crustacea</taxon>
        <taxon>Multicrustacea</taxon>
        <taxon>Malacostraca</taxon>
        <taxon>Eumalacostraca</taxon>
        <taxon>Eucarida</taxon>
        <taxon>Euphausiacea</taxon>
        <taxon>Euphausiidae</taxon>
        <taxon>Meganyctiphanes</taxon>
    </lineage>
</organism>
<reference evidence="4 5" key="1">
    <citation type="submission" date="2024-05" db="EMBL/GenBank/DDBJ databases">
        <authorList>
            <person name="Wallberg A."/>
        </authorList>
    </citation>
    <scope>NUCLEOTIDE SEQUENCE [LARGE SCALE GENOMIC DNA]</scope>
</reference>
<dbReference type="InterPro" id="IPR050621">
    <property type="entry name" value="Tudor_domain_containing"/>
</dbReference>
<feature type="domain" description="Tudor" evidence="3">
    <location>
        <begin position="302"/>
        <end position="367"/>
    </location>
</feature>
<dbReference type="Pfam" id="PF00013">
    <property type="entry name" value="KH_1"/>
    <property type="match status" value="2"/>
</dbReference>
<accession>A0AAV2QZA3</accession>
<dbReference type="GO" id="GO:0043186">
    <property type="term" value="C:P granule"/>
    <property type="evidence" value="ECO:0007669"/>
    <property type="project" value="TreeGrafter"/>
</dbReference>
<dbReference type="GO" id="GO:0007283">
    <property type="term" value="P:spermatogenesis"/>
    <property type="evidence" value="ECO:0007669"/>
    <property type="project" value="TreeGrafter"/>
</dbReference>
<dbReference type="FunFam" id="2.30.30.140:FF:000018">
    <property type="entry name" value="Serine/threonine-protein kinase 31"/>
    <property type="match status" value="1"/>
</dbReference>
<dbReference type="InterPro" id="IPR002999">
    <property type="entry name" value="Tudor"/>
</dbReference>